<dbReference type="Proteomes" id="UP001178508">
    <property type="component" value="Chromosome 17"/>
</dbReference>
<evidence type="ECO:0000313" key="2">
    <source>
        <dbReference type="Proteomes" id="UP001178508"/>
    </source>
</evidence>
<dbReference type="AlphaFoldDB" id="A0AAV1GUX2"/>
<proteinExistence type="predicted"/>
<name>A0AAV1GUX2_XYRNO</name>
<keyword evidence="2" id="KW-1185">Reference proteome</keyword>
<accession>A0AAV1GUX2</accession>
<evidence type="ECO:0000313" key="1">
    <source>
        <dbReference type="EMBL" id="CAJ1077323.1"/>
    </source>
</evidence>
<organism evidence="1 2">
    <name type="scientific">Xyrichtys novacula</name>
    <name type="common">Pearly razorfish</name>
    <name type="synonym">Hemipteronotus novacula</name>
    <dbReference type="NCBI Taxonomy" id="13765"/>
    <lineage>
        <taxon>Eukaryota</taxon>
        <taxon>Metazoa</taxon>
        <taxon>Chordata</taxon>
        <taxon>Craniata</taxon>
        <taxon>Vertebrata</taxon>
        <taxon>Euteleostomi</taxon>
        <taxon>Actinopterygii</taxon>
        <taxon>Neopterygii</taxon>
        <taxon>Teleostei</taxon>
        <taxon>Neoteleostei</taxon>
        <taxon>Acanthomorphata</taxon>
        <taxon>Eupercaria</taxon>
        <taxon>Labriformes</taxon>
        <taxon>Labridae</taxon>
        <taxon>Xyrichtys</taxon>
    </lineage>
</organism>
<reference evidence="1" key="1">
    <citation type="submission" date="2023-08" db="EMBL/GenBank/DDBJ databases">
        <authorList>
            <person name="Alioto T."/>
            <person name="Alioto T."/>
            <person name="Gomez Garrido J."/>
        </authorList>
    </citation>
    <scope>NUCLEOTIDE SEQUENCE</scope>
</reference>
<sequence>MLLMPKNPVTAIQFRPKARRGIPNMMHRVAVREQPRYCLNRSRSSALQTPQTCTRTSTSICRLRVKNNKQPVELTLRVIFCHSTALNVAAADLQQLDLNAESKETRVRRKCPKAGYYPPWSRPVMLGLKPGRTTP</sequence>
<protein>
    <submittedName>
        <fullName evidence="1">Uncharacterized protein</fullName>
    </submittedName>
</protein>
<dbReference type="EMBL" id="OY660880">
    <property type="protein sequence ID" value="CAJ1077323.1"/>
    <property type="molecule type" value="Genomic_DNA"/>
</dbReference>
<gene>
    <name evidence="1" type="ORF">XNOV1_A000614</name>
</gene>